<evidence type="ECO:0000313" key="1">
    <source>
        <dbReference type="EMBL" id="KAK2874700.1"/>
    </source>
</evidence>
<name>A0AA88PBJ7_9TELE</name>
<reference evidence="1" key="1">
    <citation type="submission" date="2023-08" db="EMBL/GenBank/DDBJ databases">
        <title>Chromosome-level Genome Assembly of mud carp (Cirrhinus molitorella).</title>
        <authorList>
            <person name="Liu H."/>
        </authorList>
    </citation>
    <scope>NUCLEOTIDE SEQUENCE</scope>
    <source>
        <strain evidence="1">Prfri</strain>
        <tissue evidence="1">Muscle</tissue>
    </source>
</reference>
<proteinExistence type="predicted"/>
<accession>A0AA88PBJ7</accession>
<dbReference type="AlphaFoldDB" id="A0AA88PBJ7"/>
<gene>
    <name evidence="1" type="ORF">Q8A67_021853</name>
</gene>
<protein>
    <submittedName>
        <fullName evidence="1">Uncharacterized protein</fullName>
    </submittedName>
</protein>
<evidence type="ECO:0000313" key="2">
    <source>
        <dbReference type="Proteomes" id="UP001187343"/>
    </source>
</evidence>
<keyword evidence="2" id="KW-1185">Reference proteome</keyword>
<comment type="caution">
    <text evidence="1">The sequence shown here is derived from an EMBL/GenBank/DDBJ whole genome shotgun (WGS) entry which is preliminary data.</text>
</comment>
<sequence length="183" mass="19544">MSFQSHIESHSHWHSVSGTPVALVCVCGSQLPSSSPNIPPFLSPLSIFIVAPSFRSHGDACVTTPGALWAVAMVTVAGFRPIGRRRESRGESQLTVKLSCSLTASSSARIRLSCAVSSGSAFSRHRSAPAVSESPPQASCLLAIRAKPAPRPAARSFDHSLRLPLMEDELMLSEKLSLKRCHT</sequence>
<organism evidence="1 2">
    <name type="scientific">Cirrhinus molitorella</name>
    <name type="common">mud carp</name>
    <dbReference type="NCBI Taxonomy" id="172907"/>
    <lineage>
        <taxon>Eukaryota</taxon>
        <taxon>Metazoa</taxon>
        <taxon>Chordata</taxon>
        <taxon>Craniata</taxon>
        <taxon>Vertebrata</taxon>
        <taxon>Euteleostomi</taxon>
        <taxon>Actinopterygii</taxon>
        <taxon>Neopterygii</taxon>
        <taxon>Teleostei</taxon>
        <taxon>Ostariophysi</taxon>
        <taxon>Cypriniformes</taxon>
        <taxon>Cyprinidae</taxon>
        <taxon>Labeoninae</taxon>
        <taxon>Labeonini</taxon>
        <taxon>Cirrhinus</taxon>
    </lineage>
</organism>
<dbReference type="EMBL" id="JAUYZG010000021">
    <property type="protein sequence ID" value="KAK2874700.1"/>
    <property type="molecule type" value="Genomic_DNA"/>
</dbReference>
<dbReference type="Proteomes" id="UP001187343">
    <property type="component" value="Unassembled WGS sequence"/>
</dbReference>